<proteinExistence type="predicted"/>
<sequence>MRRHSEIGYRIAISSPELNHIADWILKHHEWWNGQGYPIGISGLEIPLECRILAICDAYDAMTSERPYRKAMPAETALVEIEKCRGSMFDPEIAGIFVAMIRGTTHERLFGDWQI</sequence>
<dbReference type="EMBL" id="VSSQ01095096">
    <property type="protein sequence ID" value="MPN39340.1"/>
    <property type="molecule type" value="Genomic_DNA"/>
</dbReference>
<evidence type="ECO:0000313" key="2">
    <source>
        <dbReference type="EMBL" id="MPN39340.1"/>
    </source>
</evidence>
<dbReference type="InterPro" id="IPR003607">
    <property type="entry name" value="HD/PDEase_dom"/>
</dbReference>
<protein>
    <submittedName>
        <fullName evidence="2">Cyclic di-GMP phosphodiesterase</fullName>
        <ecNumber evidence="2">3.1.4.-</ecNumber>
    </submittedName>
</protein>
<dbReference type="SUPFAM" id="SSF109604">
    <property type="entry name" value="HD-domain/PDEase-like"/>
    <property type="match status" value="1"/>
</dbReference>
<organism evidence="2">
    <name type="scientific">bioreactor metagenome</name>
    <dbReference type="NCBI Taxonomy" id="1076179"/>
    <lineage>
        <taxon>unclassified sequences</taxon>
        <taxon>metagenomes</taxon>
        <taxon>ecological metagenomes</taxon>
    </lineage>
</organism>
<dbReference type="GO" id="GO:0016787">
    <property type="term" value="F:hydrolase activity"/>
    <property type="evidence" value="ECO:0007669"/>
    <property type="project" value="UniProtKB-KW"/>
</dbReference>
<reference evidence="2" key="1">
    <citation type="submission" date="2019-08" db="EMBL/GenBank/DDBJ databases">
        <authorList>
            <person name="Kucharzyk K."/>
            <person name="Murdoch R.W."/>
            <person name="Higgins S."/>
            <person name="Loffler F."/>
        </authorList>
    </citation>
    <scope>NUCLEOTIDE SEQUENCE</scope>
</reference>
<dbReference type="AlphaFoldDB" id="A0A645HKR4"/>
<comment type="caution">
    <text evidence="2">The sequence shown here is derived from an EMBL/GenBank/DDBJ whole genome shotgun (WGS) entry which is preliminary data.</text>
</comment>
<dbReference type="CDD" id="cd00077">
    <property type="entry name" value="HDc"/>
    <property type="match status" value="1"/>
</dbReference>
<dbReference type="EC" id="3.1.4.-" evidence="2"/>
<gene>
    <name evidence="2" type="ORF">SDC9_186868</name>
</gene>
<dbReference type="Gene3D" id="1.10.3210.10">
    <property type="entry name" value="Hypothetical protein af1432"/>
    <property type="match status" value="1"/>
</dbReference>
<dbReference type="InterPro" id="IPR037522">
    <property type="entry name" value="HD_GYP_dom"/>
</dbReference>
<evidence type="ECO:0000259" key="1">
    <source>
        <dbReference type="PROSITE" id="PS51832"/>
    </source>
</evidence>
<dbReference type="PANTHER" id="PTHR43155">
    <property type="entry name" value="CYCLIC DI-GMP PHOSPHODIESTERASE PA4108-RELATED"/>
    <property type="match status" value="1"/>
</dbReference>
<accession>A0A645HKR4</accession>
<dbReference type="Pfam" id="PF13487">
    <property type="entry name" value="HD_5"/>
    <property type="match status" value="1"/>
</dbReference>
<name>A0A645HKR4_9ZZZZ</name>
<feature type="domain" description="HD-GYP" evidence="1">
    <location>
        <begin position="1"/>
        <end position="113"/>
    </location>
</feature>
<keyword evidence="2" id="KW-0378">Hydrolase</keyword>
<dbReference type="PROSITE" id="PS51832">
    <property type="entry name" value="HD_GYP"/>
    <property type="match status" value="1"/>
</dbReference>